<feature type="non-terminal residue" evidence="1">
    <location>
        <position position="68"/>
    </location>
</feature>
<sequence>MPSSPWIPTAGAPPPRAAPAVLYSSPSERHSVKVPCLRDLPLGLTITSIRLAAQLTEPLGFPISPQRR</sequence>
<protein>
    <submittedName>
        <fullName evidence="1">Uncharacterized protein</fullName>
    </submittedName>
</protein>
<accession>A0A6G1D0A0</accession>
<reference evidence="1 2" key="1">
    <citation type="submission" date="2019-11" db="EMBL/GenBank/DDBJ databases">
        <title>Whole genome sequence of Oryza granulata.</title>
        <authorList>
            <person name="Li W."/>
        </authorList>
    </citation>
    <scope>NUCLEOTIDE SEQUENCE [LARGE SCALE GENOMIC DNA]</scope>
    <source>
        <strain evidence="2">cv. Menghai</strain>
        <tissue evidence="1">Leaf</tissue>
    </source>
</reference>
<keyword evidence="2" id="KW-1185">Reference proteome</keyword>
<evidence type="ECO:0000313" key="1">
    <source>
        <dbReference type="EMBL" id="KAF0906305.1"/>
    </source>
</evidence>
<evidence type="ECO:0000313" key="2">
    <source>
        <dbReference type="Proteomes" id="UP000479710"/>
    </source>
</evidence>
<dbReference type="Proteomes" id="UP000479710">
    <property type="component" value="Unassembled WGS sequence"/>
</dbReference>
<dbReference type="AlphaFoldDB" id="A0A6G1D0A0"/>
<comment type="caution">
    <text evidence="1">The sequence shown here is derived from an EMBL/GenBank/DDBJ whole genome shotgun (WGS) entry which is preliminary data.</text>
</comment>
<dbReference type="EMBL" id="SPHZ02000007">
    <property type="protein sequence ID" value="KAF0906305.1"/>
    <property type="molecule type" value="Genomic_DNA"/>
</dbReference>
<proteinExistence type="predicted"/>
<name>A0A6G1D0A0_9ORYZ</name>
<gene>
    <name evidence="1" type="ORF">E2562_009676</name>
</gene>
<organism evidence="1 2">
    <name type="scientific">Oryza meyeriana var. granulata</name>
    <dbReference type="NCBI Taxonomy" id="110450"/>
    <lineage>
        <taxon>Eukaryota</taxon>
        <taxon>Viridiplantae</taxon>
        <taxon>Streptophyta</taxon>
        <taxon>Embryophyta</taxon>
        <taxon>Tracheophyta</taxon>
        <taxon>Spermatophyta</taxon>
        <taxon>Magnoliopsida</taxon>
        <taxon>Liliopsida</taxon>
        <taxon>Poales</taxon>
        <taxon>Poaceae</taxon>
        <taxon>BOP clade</taxon>
        <taxon>Oryzoideae</taxon>
        <taxon>Oryzeae</taxon>
        <taxon>Oryzinae</taxon>
        <taxon>Oryza</taxon>
        <taxon>Oryza meyeriana</taxon>
    </lineage>
</organism>